<dbReference type="AlphaFoldDB" id="A6P2H9"/>
<reference evidence="1 2" key="2">
    <citation type="submission" date="2007-06" db="EMBL/GenBank/DDBJ databases">
        <title>Draft genome sequence of Pseudoflavonifractor capillosus ATCC 29799.</title>
        <authorList>
            <person name="Sudarsanam P."/>
            <person name="Ley R."/>
            <person name="Guruge J."/>
            <person name="Turnbaugh P.J."/>
            <person name="Mahowald M."/>
            <person name="Liep D."/>
            <person name="Gordon J."/>
        </authorList>
    </citation>
    <scope>NUCLEOTIDE SEQUENCE [LARGE SCALE GENOMIC DNA]</scope>
    <source>
        <strain evidence="1 2">ATCC 29799</strain>
    </source>
</reference>
<evidence type="ECO:0000313" key="2">
    <source>
        <dbReference type="Proteomes" id="UP000003639"/>
    </source>
</evidence>
<proteinExistence type="predicted"/>
<organism evidence="1 2">
    <name type="scientific">Pseudoflavonifractor capillosus ATCC 29799</name>
    <dbReference type="NCBI Taxonomy" id="411467"/>
    <lineage>
        <taxon>Bacteria</taxon>
        <taxon>Bacillati</taxon>
        <taxon>Bacillota</taxon>
        <taxon>Clostridia</taxon>
        <taxon>Eubacteriales</taxon>
        <taxon>Oscillospiraceae</taxon>
        <taxon>Pseudoflavonifractor</taxon>
    </lineage>
</organism>
<reference evidence="1 2" key="1">
    <citation type="submission" date="2007-04" db="EMBL/GenBank/DDBJ databases">
        <authorList>
            <person name="Fulton L."/>
            <person name="Clifton S."/>
            <person name="Fulton B."/>
            <person name="Xu J."/>
            <person name="Minx P."/>
            <person name="Pepin K.H."/>
            <person name="Johnson M."/>
            <person name="Thiruvilangam P."/>
            <person name="Bhonagiri V."/>
            <person name="Nash W.E."/>
            <person name="Mardis E.R."/>
            <person name="Wilson R.K."/>
        </authorList>
    </citation>
    <scope>NUCLEOTIDE SEQUENCE [LARGE SCALE GENOMIC DNA]</scope>
    <source>
        <strain evidence="1 2">ATCC 29799</strain>
    </source>
</reference>
<evidence type="ECO:0000313" key="1">
    <source>
        <dbReference type="EMBL" id="EDM97566.1"/>
    </source>
</evidence>
<name>A6P2H9_9FIRM</name>
<accession>A6P2H9</accession>
<dbReference type="Proteomes" id="UP000003639">
    <property type="component" value="Unassembled WGS sequence"/>
</dbReference>
<sequence>MDQEVQQDGDIQEKLPF</sequence>
<protein>
    <submittedName>
        <fullName evidence="1">Uncharacterized protein</fullName>
    </submittedName>
</protein>
<keyword evidence="2" id="KW-1185">Reference proteome</keyword>
<comment type="caution">
    <text evidence="1">The sequence shown here is derived from an EMBL/GenBank/DDBJ whole genome shotgun (WGS) entry which is preliminary data.</text>
</comment>
<gene>
    <name evidence="1" type="ORF">BACCAP_04710</name>
</gene>
<dbReference type="EMBL" id="AAXG02000053">
    <property type="protein sequence ID" value="EDM97566.1"/>
    <property type="molecule type" value="Genomic_DNA"/>
</dbReference>